<evidence type="ECO:0000256" key="1">
    <source>
        <dbReference type="SAM" id="MobiDB-lite"/>
    </source>
</evidence>
<dbReference type="Gene3D" id="3.90.550.10">
    <property type="entry name" value="Spore Coat Polysaccharide Biosynthesis Protein SpsA, Chain A"/>
    <property type="match status" value="1"/>
</dbReference>
<sequence>MLRRPDRGAHTAALLDVVVPACNEEGRLPSGLRLLCAKLAEMRIPASVIVVDNASTDRTADIVRAWPRGPVEVRLVSCGVRGKGAAVRAGLLATTAPYVGYCDADMATDLDALDTVLAELRAGRPAVIGSRAHPWSVVEVRHNPVRRMGAWVFRAMARVLVGRIGDTQCGFKFFAGDQAREAAGELRETGFAFDVELLARMRAKSLRVLEIPVRWRDVAGSTFSVTRHSLGIFGQLFKIFTRVGLAGRGGSPRLRQARPTPQDSGPSVSSSAA</sequence>
<dbReference type="InterPro" id="IPR029044">
    <property type="entry name" value="Nucleotide-diphossugar_trans"/>
</dbReference>
<dbReference type="SUPFAM" id="SSF53448">
    <property type="entry name" value="Nucleotide-diphospho-sugar transferases"/>
    <property type="match status" value="1"/>
</dbReference>
<evidence type="ECO:0000313" key="4">
    <source>
        <dbReference type="Proteomes" id="UP000606172"/>
    </source>
</evidence>
<dbReference type="InterPro" id="IPR001173">
    <property type="entry name" value="Glyco_trans_2-like"/>
</dbReference>
<dbReference type="RefSeq" id="WP_204022110.1">
    <property type="nucleotide sequence ID" value="NZ_BOOW01000008.1"/>
</dbReference>
<name>A0A919V6K5_9ACTN</name>
<evidence type="ECO:0000313" key="3">
    <source>
        <dbReference type="EMBL" id="GII91097.1"/>
    </source>
</evidence>
<feature type="region of interest" description="Disordered" evidence="1">
    <location>
        <begin position="250"/>
        <end position="273"/>
    </location>
</feature>
<dbReference type="Proteomes" id="UP000606172">
    <property type="component" value="Unassembled WGS sequence"/>
</dbReference>
<protein>
    <recommendedName>
        <fullName evidence="2">Glycosyltransferase 2-like domain-containing protein</fullName>
    </recommendedName>
</protein>
<dbReference type="AlphaFoldDB" id="A0A919V6K5"/>
<keyword evidence="4" id="KW-1185">Reference proteome</keyword>
<gene>
    <name evidence="3" type="ORF">Ssi02_13280</name>
</gene>
<evidence type="ECO:0000259" key="2">
    <source>
        <dbReference type="Pfam" id="PF00535"/>
    </source>
</evidence>
<dbReference type="PANTHER" id="PTHR10859:SF91">
    <property type="entry name" value="DOLICHYL-PHOSPHATE BETA-GLUCOSYLTRANSFERASE"/>
    <property type="match status" value="1"/>
</dbReference>
<accession>A0A919V6K5</accession>
<feature type="domain" description="Glycosyltransferase 2-like" evidence="2">
    <location>
        <begin position="17"/>
        <end position="133"/>
    </location>
</feature>
<organism evidence="3 4">
    <name type="scientific">Sinosporangium siamense</name>
    <dbReference type="NCBI Taxonomy" id="1367973"/>
    <lineage>
        <taxon>Bacteria</taxon>
        <taxon>Bacillati</taxon>
        <taxon>Actinomycetota</taxon>
        <taxon>Actinomycetes</taxon>
        <taxon>Streptosporangiales</taxon>
        <taxon>Streptosporangiaceae</taxon>
        <taxon>Sinosporangium</taxon>
    </lineage>
</organism>
<comment type="caution">
    <text evidence="3">The sequence shown here is derived from an EMBL/GenBank/DDBJ whole genome shotgun (WGS) entry which is preliminary data.</text>
</comment>
<dbReference type="Pfam" id="PF00535">
    <property type="entry name" value="Glycos_transf_2"/>
    <property type="match status" value="1"/>
</dbReference>
<dbReference type="EMBL" id="BOOW01000008">
    <property type="protein sequence ID" value="GII91097.1"/>
    <property type="molecule type" value="Genomic_DNA"/>
</dbReference>
<reference evidence="3" key="1">
    <citation type="submission" date="2021-01" db="EMBL/GenBank/DDBJ databases">
        <title>Whole genome shotgun sequence of Sinosporangium siamense NBRC 109515.</title>
        <authorList>
            <person name="Komaki H."/>
            <person name="Tamura T."/>
        </authorList>
    </citation>
    <scope>NUCLEOTIDE SEQUENCE</scope>
    <source>
        <strain evidence="3">NBRC 109515</strain>
    </source>
</reference>
<dbReference type="PANTHER" id="PTHR10859">
    <property type="entry name" value="GLYCOSYL TRANSFERASE"/>
    <property type="match status" value="1"/>
</dbReference>
<proteinExistence type="predicted"/>
<feature type="compositionally biased region" description="Polar residues" evidence="1">
    <location>
        <begin position="259"/>
        <end position="273"/>
    </location>
</feature>
<dbReference type="GO" id="GO:0006487">
    <property type="term" value="P:protein N-linked glycosylation"/>
    <property type="evidence" value="ECO:0007669"/>
    <property type="project" value="TreeGrafter"/>
</dbReference>